<keyword evidence="6" id="KW-0813">Transport</keyword>
<dbReference type="OrthoDB" id="10063829at2759"/>
<name>A0A8B6FLR3_MYTGA</name>
<evidence type="ECO:0000256" key="10">
    <source>
        <dbReference type="ARBA" id="ARBA00022990"/>
    </source>
</evidence>
<evidence type="ECO:0000256" key="7">
    <source>
        <dbReference type="ARBA" id="ARBA00022660"/>
    </source>
</evidence>
<dbReference type="InterPro" id="IPR009947">
    <property type="entry name" value="NDUA7"/>
</dbReference>
<evidence type="ECO:0000256" key="6">
    <source>
        <dbReference type="ARBA" id="ARBA00022448"/>
    </source>
</evidence>
<proteinExistence type="inferred from homology"/>
<gene>
    <name evidence="15" type="ORF">MGAL_10B058438</name>
</gene>
<evidence type="ECO:0000256" key="9">
    <source>
        <dbReference type="ARBA" id="ARBA00022982"/>
    </source>
</evidence>
<keyword evidence="8" id="KW-0999">Mitochondrion inner membrane</keyword>
<dbReference type="EMBL" id="UYJE01006881">
    <property type="protein sequence ID" value="VDI49897.1"/>
    <property type="molecule type" value="Genomic_DNA"/>
</dbReference>
<dbReference type="PANTHER" id="PTHR12485">
    <property type="entry name" value="NADH-UBIQUINONE OXIDOREDUCTASE SUBUNIT B"/>
    <property type="match status" value="1"/>
</dbReference>
<dbReference type="Proteomes" id="UP000596742">
    <property type="component" value="Unassembled WGS sequence"/>
</dbReference>
<keyword evidence="15" id="KW-0830">Ubiquinone</keyword>
<evidence type="ECO:0000256" key="4">
    <source>
        <dbReference type="ARBA" id="ARBA00011533"/>
    </source>
</evidence>
<comment type="subcellular location">
    <subcellularLocation>
        <location evidence="2">Mitochondrion inner membrane</location>
        <topology evidence="2">Peripheral membrane protein</topology>
        <orientation evidence="2">Matrix side</orientation>
    </subcellularLocation>
</comment>
<sequence>MKIYVANSIRYQIVCFNEKMSNFKVSQVGRKVTPLLAFIRDFLRQTSKSNNNIYREPLRYEDQVVKRTQPLPRLPDGPSNKLSNNAYCERDGRRFCMPPENVYNAKVALAAGKAIESGTSGQSVVMSKRIVAPSMPRA</sequence>
<comment type="function">
    <text evidence="1">Accessory subunit of the mitochondrial membrane respiratory chain NADH dehydrogenase (Complex I), that is believed not to be involved in catalysis. Complex I functions in the transfer of electrons from NADH to the respiratory chain. The immediate electron acceptor for the enzyme is believed to be ubiquinone.</text>
</comment>
<evidence type="ECO:0000256" key="8">
    <source>
        <dbReference type="ARBA" id="ARBA00022792"/>
    </source>
</evidence>
<evidence type="ECO:0000256" key="5">
    <source>
        <dbReference type="ARBA" id="ARBA00016383"/>
    </source>
</evidence>
<keyword evidence="16" id="KW-1185">Reference proteome</keyword>
<dbReference type="AlphaFoldDB" id="A0A8B6FLR3"/>
<keyword evidence="11" id="KW-0496">Mitochondrion</keyword>
<evidence type="ECO:0000256" key="1">
    <source>
        <dbReference type="ARBA" id="ARBA00003195"/>
    </source>
</evidence>
<dbReference type="PANTHER" id="PTHR12485:SF1">
    <property type="entry name" value="NADH DEHYDROGENASE [UBIQUINONE] 1 ALPHA SUBCOMPLEX SUBUNIT 7"/>
    <property type="match status" value="1"/>
</dbReference>
<dbReference type="Pfam" id="PF07347">
    <property type="entry name" value="CI-B14_5a"/>
    <property type="match status" value="1"/>
</dbReference>
<comment type="subunit">
    <text evidence="4">Complex I is composed of 45 different subunits.</text>
</comment>
<evidence type="ECO:0000313" key="16">
    <source>
        <dbReference type="Proteomes" id="UP000596742"/>
    </source>
</evidence>
<keyword evidence="10" id="KW-0007">Acetylation</keyword>
<protein>
    <recommendedName>
        <fullName evidence="5">NADH dehydrogenase [ubiquinone] 1 alpha subcomplex subunit 7</fullName>
    </recommendedName>
    <alternativeName>
        <fullName evidence="14">Complex I-B14.5a</fullName>
    </alternativeName>
    <alternativeName>
        <fullName evidence="13">NADH-ubiquinone oxidoreductase subunit B14.5a</fullName>
    </alternativeName>
</protein>
<keyword evidence="7" id="KW-0679">Respiratory chain</keyword>
<reference evidence="15" key="1">
    <citation type="submission" date="2018-11" db="EMBL/GenBank/DDBJ databases">
        <authorList>
            <person name="Alioto T."/>
            <person name="Alioto T."/>
        </authorList>
    </citation>
    <scope>NUCLEOTIDE SEQUENCE</scope>
</reference>
<dbReference type="GO" id="GO:0005743">
    <property type="term" value="C:mitochondrial inner membrane"/>
    <property type="evidence" value="ECO:0007669"/>
    <property type="project" value="UniProtKB-SubCell"/>
</dbReference>
<evidence type="ECO:0000256" key="2">
    <source>
        <dbReference type="ARBA" id="ARBA00004443"/>
    </source>
</evidence>
<evidence type="ECO:0000256" key="14">
    <source>
        <dbReference type="ARBA" id="ARBA00033401"/>
    </source>
</evidence>
<dbReference type="GO" id="GO:0006120">
    <property type="term" value="P:mitochondrial electron transport, NADH to ubiquinone"/>
    <property type="evidence" value="ECO:0007669"/>
    <property type="project" value="TreeGrafter"/>
</dbReference>
<evidence type="ECO:0000256" key="11">
    <source>
        <dbReference type="ARBA" id="ARBA00023128"/>
    </source>
</evidence>
<comment type="similarity">
    <text evidence="3">Belongs to the complex I NDUFA7 subunit family.</text>
</comment>
<keyword evidence="9" id="KW-0249">Electron transport</keyword>
<evidence type="ECO:0000313" key="15">
    <source>
        <dbReference type="EMBL" id="VDI49897.1"/>
    </source>
</evidence>
<evidence type="ECO:0000256" key="3">
    <source>
        <dbReference type="ARBA" id="ARBA00005482"/>
    </source>
</evidence>
<keyword evidence="12" id="KW-0472">Membrane</keyword>
<evidence type="ECO:0000256" key="12">
    <source>
        <dbReference type="ARBA" id="ARBA00023136"/>
    </source>
</evidence>
<evidence type="ECO:0000256" key="13">
    <source>
        <dbReference type="ARBA" id="ARBA00030360"/>
    </source>
</evidence>
<comment type="caution">
    <text evidence="15">The sequence shown here is derived from an EMBL/GenBank/DDBJ whole genome shotgun (WGS) entry which is preliminary data.</text>
</comment>
<accession>A0A8B6FLR3</accession>
<organism evidence="15 16">
    <name type="scientific">Mytilus galloprovincialis</name>
    <name type="common">Mediterranean mussel</name>
    <dbReference type="NCBI Taxonomy" id="29158"/>
    <lineage>
        <taxon>Eukaryota</taxon>
        <taxon>Metazoa</taxon>
        <taxon>Spiralia</taxon>
        <taxon>Lophotrochozoa</taxon>
        <taxon>Mollusca</taxon>
        <taxon>Bivalvia</taxon>
        <taxon>Autobranchia</taxon>
        <taxon>Pteriomorphia</taxon>
        <taxon>Mytilida</taxon>
        <taxon>Mytiloidea</taxon>
        <taxon>Mytilidae</taxon>
        <taxon>Mytilinae</taxon>
        <taxon>Mytilus</taxon>
    </lineage>
</organism>